<dbReference type="GO" id="GO:0005886">
    <property type="term" value="C:plasma membrane"/>
    <property type="evidence" value="ECO:0007669"/>
    <property type="project" value="TreeGrafter"/>
</dbReference>
<dbReference type="SUPFAM" id="SSF54631">
    <property type="entry name" value="CBS-domain pair"/>
    <property type="match status" value="1"/>
</dbReference>
<dbReference type="Pfam" id="PF01595">
    <property type="entry name" value="CNNM"/>
    <property type="match status" value="1"/>
</dbReference>
<comment type="similarity">
    <text evidence="2">Belongs to the UPF0053 family.</text>
</comment>
<dbReference type="InterPro" id="IPR000644">
    <property type="entry name" value="CBS_dom"/>
</dbReference>
<dbReference type="Pfam" id="PF00571">
    <property type="entry name" value="CBS"/>
    <property type="match status" value="2"/>
</dbReference>
<comment type="subcellular location">
    <subcellularLocation>
        <location evidence="1">Membrane</location>
        <topology evidence="1">Multi-pass membrane protein</topology>
    </subcellularLocation>
</comment>
<keyword evidence="3 9" id="KW-0812">Transmembrane</keyword>
<dbReference type="AlphaFoldDB" id="U4KRY7"/>
<dbReference type="SMART" id="SM01091">
    <property type="entry name" value="CorC_HlyC"/>
    <property type="match status" value="1"/>
</dbReference>
<evidence type="ECO:0000259" key="12">
    <source>
        <dbReference type="PROSITE" id="PS51846"/>
    </source>
</evidence>
<reference evidence="13 14" key="1">
    <citation type="journal article" date="2013" name="J. Mol. Microbiol. Biotechnol.">
        <title>Analysis of the Complete Genomes of Acholeplasma brassicae , A. palmae and A. laidlawii and Their Comparison to the Obligate Parasites from ' Candidatus Phytoplasma'.</title>
        <authorList>
            <person name="Kube M."/>
            <person name="Siewert C."/>
            <person name="Migdoll A.M."/>
            <person name="Duduk B."/>
            <person name="Holz S."/>
            <person name="Rabus R."/>
            <person name="Seemuller E."/>
            <person name="Mitrovic J."/>
            <person name="Muller I."/>
            <person name="Buttner C."/>
            <person name="Reinhardt R."/>
        </authorList>
    </citation>
    <scope>NUCLEOTIDE SEQUENCE [LARGE SCALE GENOMIC DNA]</scope>
    <source>
        <strain evidence="14">0502</strain>
    </source>
</reference>
<name>U4KRY7_9MOLU</name>
<dbReference type="GO" id="GO:0050660">
    <property type="term" value="F:flavin adenine dinucleotide binding"/>
    <property type="evidence" value="ECO:0007669"/>
    <property type="project" value="InterPro"/>
</dbReference>
<dbReference type="EMBL" id="FO681348">
    <property type="protein sequence ID" value="CCV66173.1"/>
    <property type="molecule type" value="Genomic_DNA"/>
</dbReference>
<keyword evidence="7 9" id="KW-0472">Membrane</keyword>
<dbReference type="InterPro" id="IPR046342">
    <property type="entry name" value="CBS_dom_sf"/>
</dbReference>
<dbReference type="FunFam" id="3.10.580.10:FF:000002">
    <property type="entry name" value="Magnesium/cobalt efflux protein CorC"/>
    <property type="match status" value="1"/>
</dbReference>
<keyword evidence="5 9" id="KW-1133">Transmembrane helix</keyword>
<dbReference type="PANTHER" id="PTHR22777:SF17">
    <property type="entry name" value="UPF0053 PROTEIN SLL0260"/>
    <property type="match status" value="1"/>
</dbReference>
<feature type="transmembrane region" description="Helical" evidence="10">
    <location>
        <begin position="5"/>
        <end position="23"/>
    </location>
</feature>
<evidence type="ECO:0000256" key="7">
    <source>
        <dbReference type="ARBA" id="ARBA00023136"/>
    </source>
</evidence>
<dbReference type="InterPro" id="IPR016169">
    <property type="entry name" value="FAD-bd_PCMH_sub2"/>
</dbReference>
<dbReference type="PROSITE" id="PS51846">
    <property type="entry name" value="CNNM"/>
    <property type="match status" value="1"/>
</dbReference>
<evidence type="ECO:0000256" key="1">
    <source>
        <dbReference type="ARBA" id="ARBA00004141"/>
    </source>
</evidence>
<accession>U4KRY7</accession>
<evidence type="ECO:0000256" key="9">
    <source>
        <dbReference type="PROSITE-ProRule" id="PRU01193"/>
    </source>
</evidence>
<dbReference type="KEGG" id="abra:BN85311520"/>
<dbReference type="Gene3D" id="3.30.465.10">
    <property type="match status" value="1"/>
</dbReference>
<dbReference type="InterPro" id="IPR005170">
    <property type="entry name" value="Transptr-assoc_dom"/>
</dbReference>
<evidence type="ECO:0000259" key="11">
    <source>
        <dbReference type="PROSITE" id="PS51371"/>
    </source>
</evidence>
<dbReference type="InterPro" id="IPR002550">
    <property type="entry name" value="CNNM"/>
</dbReference>
<feature type="transmembrane region" description="Helical" evidence="10">
    <location>
        <begin position="60"/>
        <end position="84"/>
    </location>
</feature>
<dbReference type="Pfam" id="PF03471">
    <property type="entry name" value="CorC_HlyC"/>
    <property type="match status" value="1"/>
</dbReference>
<evidence type="ECO:0000256" key="3">
    <source>
        <dbReference type="ARBA" id="ARBA00022692"/>
    </source>
</evidence>
<feature type="domain" description="CBS" evidence="11">
    <location>
        <begin position="205"/>
        <end position="265"/>
    </location>
</feature>
<dbReference type="InterPro" id="IPR044751">
    <property type="entry name" value="Ion_transp-like_CBS"/>
</dbReference>
<dbReference type="PROSITE" id="PS51371">
    <property type="entry name" value="CBS"/>
    <property type="match status" value="2"/>
</dbReference>
<evidence type="ECO:0000313" key="14">
    <source>
        <dbReference type="Proteomes" id="UP000032737"/>
    </source>
</evidence>
<keyword evidence="4" id="KW-0677">Repeat</keyword>
<dbReference type="HOGENOM" id="CLU_015237_4_1_14"/>
<organism evidence="13 14">
    <name type="scientific">Acholeplasma brassicae</name>
    <dbReference type="NCBI Taxonomy" id="61635"/>
    <lineage>
        <taxon>Bacteria</taxon>
        <taxon>Bacillati</taxon>
        <taxon>Mycoplasmatota</taxon>
        <taxon>Mollicutes</taxon>
        <taxon>Acholeplasmatales</taxon>
        <taxon>Acholeplasmataceae</taxon>
        <taxon>Acholeplasma</taxon>
    </lineage>
</organism>
<protein>
    <submittedName>
        <fullName evidence="13">CBS/transporter associated domain protein</fullName>
    </submittedName>
</protein>
<evidence type="ECO:0000256" key="8">
    <source>
        <dbReference type="PROSITE-ProRule" id="PRU00703"/>
    </source>
</evidence>
<feature type="domain" description="CBS" evidence="11">
    <location>
        <begin position="268"/>
        <end position="325"/>
    </location>
</feature>
<dbReference type="Gene3D" id="3.10.580.10">
    <property type="entry name" value="CBS-domain"/>
    <property type="match status" value="1"/>
</dbReference>
<sequence length="420" mass="47585">MDSDSIYLIIIVVSIILSAYFSATETAFSSLNRIRVKNLAEKGNKKARLVLDLSERYDELISTILIGNNIVNILAASVSTLLFVNLLGQEVGATVSTVVITLLVLVFSEVSPKSIAKESPEKFAMFSAPVINVLIVVFTPFNYLFKKWKLMLSKIFKHEEDRSITDEELLTIVDEAKEGGGINEAESTLIRSAIEFRELEAADILTPRTDVSFISIDLELDKIADVFKETGYSRLPVYEGTVDHVVGIIHHKDFYNYVYNREEPLENYIKPALFITKNKKIDSLLKELQLKKMHIAVVLDEFGGTVGIVTMEDILEELVGEIWDEHDTIVHEIEDLGNHEYLVSGNANVEKFFEIIDYNKEVDVFTVSGWIVESLGHLPKAGETFENKEFLIEVIELFGKRIEKVLIKDLREKETIQEED</sequence>
<dbReference type="OrthoDB" id="9798188at2"/>
<proteinExistence type="inferred from homology"/>
<feature type="transmembrane region" description="Helical" evidence="10">
    <location>
        <begin position="123"/>
        <end position="145"/>
    </location>
</feature>
<dbReference type="Proteomes" id="UP000032737">
    <property type="component" value="Chromosome"/>
</dbReference>
<evidence type="ECO:0000256" key="6">
    <source>
        <dbReference type="ARBA" id="ARBA00023122"/>
    </source>
</evidence>
<evidence type="ECO:0000256" key="2">
    <source>
        <dbReference type="ARBA" id="ARBA00006337"/>
    </source>
</evidence>
<gene>
    <name evidence="13" type="ORF">BN85311520</name>
</gene>
<feature type="domain" description="CNNM transmembrane" evidence="12">
    <location>
        <begin position="1"/>
        <end position="186"/>
    </location>
</feature>
<dbReference type="CDD" id="cd04590">
    <property type="entry name" value="CBS_pair_CorC_HlyC_assoc"/>
    <property type="match status" value="1"/>
</dbReference>
<evidence type="ECO:0000256" key="10">
    <source>
        <dbReference type="SAM" id="Phobius"/>
    </source>
</evidence>
<dbReference type="SUPFAM" id="SSF56176">
    <property type="entry name" value="FAD-binding/transporter-associated domain-like"/>
    <property type="match status" value="1"/>
</dbReference>
<keyword evidence="6 8" id="KW-0129">CBS domain</keyword>
<dbReference type="InterPro" id="IPR036318">
    <property type="entry name" value="FAD-bd_PCMH-like_sf"/>
</dbReference>
<dbReference type="PANTHER" id="PTHR22777">
    <property type="entry name" value="HEMOLYSIN-RELATED"/>
    <property type="match status" value="1"/>
</dbReference>
<dbReference type="RefSeq" id="WP_030005033.1">
    <property type="nucleotide sequence ID" value="NC_022549.1"/>
</dbReference>
<evidence type="ECO:0000256" key="4">
    <source>
        <dbReference type="ARBA" id="ARBA00022737"/>
    </source>
</evidence>
<evidence type="ECO:0000313" key="13">
    <source>
        <dbReference type="EMBL" id="CCV66173.1"/>
    </source>
</evidence>
<evidence type="ECO:0000256" key="5">
    <source>
        <dbReference type="ARBA" id="ARBA00022989"/>
    </source>
</evidence>
<feature type="transmembrane region" description="Helical" evidence="10">
    <location>
        <begin position="91"/>
        <end position="111"/>
    </location>
</feature>
<keyword evidence="14" id="KW-1185">Reference proteome</keyword>